<dbReference type="AlphaFoldDB" id="A0A562SU40"/>
<dbReference type="EMBL" id="VLLG01000005">
    <property type="protein sequence ID" value="TWI84484.1"/>
    <property type="molecule type" value="Genomic_DNA"/>
</dbReference>
<evidence type="ECO:0000259" key="3">
    <source>
        <dbReference type="Pfam" id="PF16344"/>
    </source>
</evidence>
<evidence type="ECO:0000259" key="2">
    <source>
        <dbReference type="Pfam" id="PF04773"/>
    </source>
</evidence>
<feature type="domain" description="Protein FecR C-terminal" evidence="3">
    <location>
        <begin position="247"/>
        <end position="306"/>
    </location>
</feature>
<evidence type="ECO:0000313" key="4">
    <source>
        <dbReference type="EMBL" id="TWI84484.1"/>
    </source>
</evidence>
<dbReference type="Proteomes" id="UP000316778">
    <property type="component" value="Unassembled WGS sequence"/>
</dbReference>
<proteinExistence type="predicted"/>
<keyword evidence="5" id="KW-1185">Reference proteome</keyword>
<evidence type="ECO:0000313" key="5">
    <source>
        <dbReference type="Proteomes" id="UP000316778"/>
    </source>
</evidence>
<dbReference type="Gene3D" id="3.55.50.30">
    <property type="match status" value="1"/>
</dbReference>
<dbReference type="InterPro" id="IPR006860">
    <property type="entry name" value="FecR"/>
</dbReference>
<dbReference type="InterPro" id="IPR032508">
    <property type="entry name" value="FecR_C"/>
</dbReference>
<protein>
    <submittedName>
        <fullName evidence="4">FecR family protein</fullName>
    </submittedName>
</protein>
<feature type="transmembrane region" description="Helical" evidence="1">
    <location>
        <begin position="78"/>
        <end position="98"/>
    </location>
</feature>
<name>A0A562SU40_CHIJA</name>
<dbReference type="PANTHER" id="PTHR30273:SF2">
    <property type="entry name" value="PROTEIN FECR"/>
    <property type="match status" value="1"/>
</dbReference>
<evidence type="ECO:0000256" key="1">
    <source>
        <dbReference type="SAM" id="Phobius"/>
    </source>
</evidence>
<dbReference type="Pfam" id="PF04773">
    <property type="entry name" value="FecR"/>
    <property type="match status" value="1"/>
</dbReference>
<dbReference type="PANTHER" id="PTHR30273">
    <property type="entry name" value="PERIPLASMIC SIGNAL SENSOR AND SIGMA FACTOR ACTIVATOR FECR-RELATED"/>
    <property type="match status" value="1"/>
</dbReference>
<keyword evidence="1" id="KW-0812">Transmembrane</keyword>
<feature type="domain" description="FecR protein" evidence="2">
    <location>
        <begin position="109"/>
        <end position="203"/>
    </location>
</feature>
<accession>A0A562SU40</accession>
<keyword evidence="1" id="KW-0472">Membrane</keyword>
<dbReference type="PIRSF" id="PIRSF018266">
    <property type="entry name" value="FecR"/>
    <property type="match status" value="1"/>
</dbReference>
<dbReference type="GO" id="GO:0016989">
    <property type="term" value="F:sigma factor antagonist activity"/>
    <property type="evidence" value="ECO:0007669"/>
    <property type="project" value="TreeGrafter"/>
</dbReference>
<dbReference type="Gene3D" id="2.60.120.1440">
    <property type="match status" value="1"/>
</dbReference>
<comment type="caution">
    <text evidence="4">The sequence shown here is derived from an EMBL/GenBank/DDBJ whole genome shotgun (WGS) entry which is preliminary data.</text>
</comment>
<reference evidence="4 5" key="1">
    <citation type="journal article" date="2013" name="Stand. Genomic Sci.">
        <title>Genomic Encyclopedia of Type Strains, Phase I: The one thousand microbial genomes (KMG-I) project.</title>
        <authorList>
            <person name="Kyrpides N.C."/>
            <person name="Woyke T."/>
            <person name="Eisen J.A."/>
            <person name="Garrity G."/>
            <person name="Lilburn T.G."/>
            <person name="Beck B.J."/>
            <person name="Whitman W.B."/>
            <person name="Hugenholtz P."/>
            <person name="Klenk H.P."/>
        </authorList>
    </citation>
    <scope>NUCLEOTIDE SEQUENCE [LARGE SCALE GENOMIC DNA]</scope>
    <source>
        <strain evidence="4 5">DSM 13484</strain>
    </source>
</reference>
<sequence length="317" mass="36176">MIRSAVQKLIDRYLEGRADAREEALVTGWLDQVAAESPYPGKDLDDKEKEKLRRQLLAAIRRKTGQQQRIHRLRWQRAGIAAAVVSVLCAGYLLLRFLSTPAVPVYEIVRTGVGEKKLMTLPDGSRVWLAPNSELQYPEDYMEQRHVKLTAGEAFFDVTHNAEQHFTVMADSLQIEVLGTSFNVRAYQKLPDWLVAVSSGKVKVSRNQRVLGALSEGQQMRILRGNDSIARSNITAAAVDGWMHNRIEFEKTPLSEVLYMLQHYYPVTFTLREERPLLISGSLDMRLRIEQVIAVLEELGNHHIQFQRQTATHYIVK</sequence>
<gene>
    <name evidence="4" type="ORF">LX66_4854</name>
</gene>
<keyword evidence="1" id="KW-1133">Transmembrane helix</keyword>
<dbReference type="InterPro" id="IPR012373">
    <property type="entry name" value="Ferrdict_sens_TM"/>
</dbReference>
<organism evidence="4 5">
    <name type="scientific">Chitinophaga japonensis</name>
    <name type="common">Flexibacter japonensis</name>
    <dbReference type="NCBI Taxonomy" id="104662"/>
    <lineage>
        <taxon>Bacteria</taxon>
        <taxon>Pseudomonadati</taxon>
        <taxon>Bacteroidota</taxon>
        <taxon>Chitinophagia</taxon>
        <taxon>Chitinophagales</taxon>
        <taxon>Chitinophagaceae</taxon>
        <taxon>Chitinophaga</taxon>
    </lineage>
</organism>
<dbReference type="Pfam" id="PF16344">
    <property type="entry name" value="FecR_C"/>
    <property type="match status" value="1"/>
</dbReference>
<dbReference type="RefSeq" id="WP_145718176.1">
    <property type="nucleotide sequence ID" value="NZ_BAAAFY010000002.1"/>
</dbReference>
<dbReference type="OrthoDB" id="645173at2"/>